<dbReference type="Proteomes" id="UP001482620">
    <property type="component" value="Unassembled WGS sequence"/>
</dbReference>
<protein>
    <submittedName>
        <fullName evidence="1">Uncharacterized protein</fullName>
    </submittedName>
</protein>
<keyword evidence="2" id="KW-1185">Reference proteome</keyword>
<gene>
    <name evidence="1" type="ORF">ILYODFUR_033066</name>
</gene>
<accession>A0ABV0U117</accession>
<feature type="non-terminal residue" evidence="1">
    <location>
        <position position="1"/>
    </location>
</feature>
<proteinExistence type="predicted"/>
<reference evidence="1 2" key="1">
    <citation type="submission" date="2021-06" db="EMBL/GenBank/DDBJ databases">
        <authorList>
            <person name="Palmer J.M."/>
        </authorList>
    </citation>
    <scope>NUCLEOTIDE SEQUENCE [LARGE SCALE GENOMIC DNA]</scope>
    <source>
        <strain evidence="2">if_2019</strain>
        <tissue evidence="1">Muscle</tissue>
    </source>
</reference>
<evidence type="ECO:0000313" key="2">
    <source>
        <dbReference type="Proteomes" id="UP001482620"/>
    </source>
</evidence>
<dbReference type="EMBL" id="JAHRIQ010051875">
    <property type="protein sequence ID" value="MEQ2238436.1"/>
    <property type="molecule type" value="Genomic_DNA"/>
</dbReference>
<name>A0ABV0U117_9TELE</name>
<evidence type="ECO:0000313" key="1">
    <source>
        <dbReference type="EMBL" id="MEQ2238436.1"/>
    </source>
</evidence>
<sequence length="170" mass="19340">QSLPESNSLFACTNLAIKLILILKKNLHFLVHLRVAASSGLLLASLGDQSVLRKHAWLGTVILSAMASFSAAQPLWLHSCLKTRQQSNFCMLRHTRTHTRTHTHTHTLTHSAARLLFLNQMCFYWVQFRFPRHYKYAQDCSECGLAACRRGDWLHRWQADCLILSAGLIG</sequence>
<organism evidence="1 2">
    <name type="scientific">Ilyodon furcidens</name>
    <name type="common">goldbreast splitfin</name>
    <dbReference type="NCBI Taxonomy" id="33524"/>
    <lineage>
        <taxon>Eukaryota</taxon>
        <taxon>Metazoa</taxon>
        <taxon>Chordata</taxon>
        <taxon>Craniata</taxon>
        <taxon>Vertebrata</taxon>
        <taxon>Euteleostomi</taxon>
        <taxon>Actinopterygii</taxon>
        <taxon>Neopterygii</taxon>
        <taxon>Teleostei</taxon>
        <taxon>Neoteleostei</taxon>
        <taxon>Acanthomorphata</taxon>
        <taxon>Ovalentaria</taxon>
        <taxon>Atherinomorphae</taxon>
        <taxon>Cyprinodontiformes</taxon>
        <taxon>Goodeidae</taxon>
        <taxon>Ilyodon</taxon>
    </lineage>
</organism>
<comment type="caution">
    <text evidence="1">The sequence shown here is derived from an EMBL/GenBank/DDBJ whole genome shotgun (WGS) entry which is preliminary data.</text>
</comment>